<dbReference type="EMBL" id="JASMWN010000001">
    <property type="protein sequence ID" value="MDU9002575.1"/>
    <property type="molecule type" value="Genomic_DNA"/>
</dbReference>
<keyword evidence="1" id="KW-0472">Membrane</keyword>
<feature type="signal peptide" evidence="2">
    <location>
        <begin position="1"/>
        <end position="25"/>
    </location>
</feature>
<dbReference type="Proteomes" id="UP001255416">
    <property type="component" value="Unassembled WGS sequence"/>
</dbReference>
<dbReference type="RefSeq" id="WP_316772591.1">
    <property type="nucleotide sequence ID" value="NZ_JASMWN010000001.1"/>
</dbReference>
<protein>
    <submittedName>
        <fullName evidence="3">VPLPA-CTERM sorting domain-containing protein</fullName>
    </submittedName>
</protein>
<reference evidence="4" key="1">
    <citation type="submission" date="2023-05" db="EMBL/GenBank/DDBJ databases">
        <title>Sedimentitalea sp. nov. JM2-8.</title>
        <authorList>
            <person name="Huang J."/>
        </authorList>
    </citation>
    <scope>NUCLEOTIDE SEQUENCE [LARGE SCALE GENOMIC DNA]</scope>
    <source>
        <strain evidence="4">KHS03</strain>
    </source>
</reference>
<name>A0ABU3V962_9RHOB</name>
<keyword evidence="1" id="KW-1133">Transmembrane helix</keyword>
<organism evidence="3 4">
    <name type="scientific">Sedimentitalea todarodis</name>
    <dbReference type="NCBI Taxonomy" id="1631240"/>
    <lineage>
        <taxon>Bacteria</taxon>
        <taxon>Pseudomonadati</taxon>
        <taxon>Pseudomonadota</taxon>
        <taxon>Alphaproteobacteria</taxon>
        <taxon>Rhodobacterales</taxon>
        <taxon>Paracoccaceae</taxon>
        <taxon>Sedimentitalea</taxon>
    </lineage>
</organism>
<sequence length="177" mass="18465">MTFKLSGLAAVVFVFVASLVSPASAATVDARNVVAFEFDFSTTGVTSFDRFGYNCGRCGGEGLFLSGATMQLDFGTTLGAADIGSRTFSNPFNFAISNVSSGLTPEVAVPGAVDRLFLTFRFVDDVFDISSATIYGQSIGVMNGTLIENVPPSPVPLPAGIFLMASALGGLAFMKRK</sequence>
<comment type="caution">
    <text evidence="3">The sequence shown here is derived from an EMBL/GenBank/DDBJ whole genome shotgun (WGS) entry which is preliminary data.</text>
</comment>
<dbReference type="InterPro" id="IPR022472">
    <property type="entry name" value="VPLPA-CTERM"/>
</dbReference>
<dbReference type="NCBIfam" id="TIGR03370">
    <property type="entry name" value="VPLPA-CTERM"/>
    <property type="match status" value="1"/>
</dbReference>
<evidence type="ECO:0000256" key="2">
    <source>
        <dbReference type="SAM" id="SignalP"/>
    </source>
</evidence>
<accession>A0ABU3V962</accession>
<evidence type="ECO:0000313" key="3">
    <source>
        <dbReference type="EMBL" id="MDU9002575.1"/>
    </source>
</evidence>
<keyword evidence="2" id="KW-0732">Signal</keyword>
<evidence type="ECO:0000313" key="4">
    <source>
        <dbReference type="Proteomes" id="UP001255416"/>
    </source>
</evidence>
<feature type="transmembrane region" description="Helical" evidence="1">
    <location>
        <begin position="155"/>
        <end position="174"/>
    </location>
</feature>
<proteinExistence type="predicted"/>
<feature type="chain" id="PRO_5046550936" evidence="2">
    <location>
        <begin position="26"/>
        <end position="177"/>
    </location>
</feature>
<gene>
    <name evidence="3" type="ORF">QO231_01770</name>
</gene>
<keyword evidence="4" id="KW-1185">Reference proteome</keyword>
<keyword evidence="1" id="KW-0812">Transmembrane</keyword>
<evidence type="ECO:0000256" key="1">
    <source>
        <dbReference type="SAM" id="Phobius"/>
    </source>
</evidence>